<protein>
    <recommendedName>
        <fullName evidence="6">Methylamine utilisation protein MauE domain-containing protein</fullName>
    </recommendedName>
</protein>
<dbReference type="KEGG" id="rama:IDM48_09320"/>
<reference evidence="7 8" key="1">
    <citation type="submission" date="2020-09" db="EMBL/GenBank/DDBJ databases">
        <title>Investigation of environmental microbe.</title>
        <authorList>
            <person name="Ou Y."/>
            <person name="Kang Q."/>
        </authorList>
    </citation>
    <scope>NUCLEOTIDE SEQUENCE [LARGE SCALE GENOMIC DNA]</scope>
    <source>
        <strain evidence="7 8">KJZ-9</strain>
    </source>
</reference>
<dbReference type="AlphaFoldDB" id="A0A7H2BIR7"/>
<dbReference type="SUPFAM" id="SSF52833">
    <property type="entry name" value="Thioredoxin-like"/>
    <property type="match status" value="1"/>
</dbReference>
<evidence type="ECO:0000313" key="7">
    <source>
        <dbReference type="EMBL" id="QNV39563.1"/>
    </source>
</evidence>
<dbReference type="InterPro" id="IPR036249">
    <property type="entry name" value="Thioredoxin-like_sf"/>
</dbReference>
<sequence length="338" mass="36253">MTPLVLCTLTIIITLVASGIAKAKDRASTAAAIVNLKLDRWLPLKFVSRVLPWGEIALALWLLLVPGWPTILGGIAAVILFAAYWIVIARAVATGNTASCNCFGGASEAPVSRFTLIRNTALLGAAIGALVAAVQTRTSALVILLHLDGAGWLWILGAVFAAAALWAMYRSELLATPAVEAAHEVAPQMMQPAPVEGEAIEDDEYIRLPIPYGTLETNLGTRSLRELAEQRARVLFFLSPGCGPCLEIIPKIADWQKRLPMLSLHPVVSSKEQIAQLHMPEEIEVWVDPGFNTQIAFGRGTPMVIALGIDGLLAGGPVFGSHLVTDFMDDLLYEFDAA</sequence>
<dbReference type="GO" id="GO:0030416">
    <property type="term" value="P:methylamine metabolic process"/>
    <property type="evidence" value="ECO:0007669"/>
    <property type="project" value="InterPro"/>
</dbReference>
<evidence type="ECO:0000256" key="4">
    <source>
        <dbReference type="ARBA" id="ARBA00023136"/>
    </source>
</evidence>
<evidence type="ECO:0000313" key="8">
    <source>
        <dbReference type="Proteomes" id="UP000516421"/>
    </source>
</evidence>
<feature type="domain" description="Methylamine utilisation protein MauE" evidence="6">
    <location>
        <begin position="4"/>
        <end position="131"/>
    </location>
</feature>
<evidence type="ECO:0000256" key="1">
    <source>
        <dbReference type="ARBA" id="ARBA00004141"/>
    </source>
</evidence>
<organism evidence="7 8">
    <name type="scientific">Rothia amarae</name>
    <dbReference type="NCBI Taxonomy" id="169480"/>
    <lineage>
        <taxon>Bacteria</taxon>
        <taxon>Bacillati</taxon>
        <taxon>Actinomycetota</taxon>
        <taxon>Actinomycetes</taxon>
        <taxon>Micrococcales</taxon>
        <taxon>Micrococcaceae</taxon>
        <taxon>Rothia</taxon>
    </lineage>
</organism>
<keyword evidence="8" id="KW-1185">Reference proteome</keyword>
<dbReference type="EMBL" id="CP061538">
    <property type="protein sequence ID" value="QNV39563.1"/>
    <property type="molecule type" value="Genomic_DNA"/>
</dbReference>
<feature type="transmembrane region" description="Helical" evidence="5">
    <location>
        <begin position="151"/>
        <end position="169"/>
    </location>
</feature>
<dbReference type="UniPathway" id="UPA00895"/>
<dbReference type="Pfam" id="PF07291">
    <property type="entry name" value="MauE"/>
    <property type="match status" value="1"/>
</dbReference>
<evidence type="ECO:0000256" key="2">
    <source>
        <dbReference type="ARBA" id="ARBA00022692"/>
    </source>
</evidence>
<accession>A0A7H2BIR7</accession>
<dbReference type="RefSeq" id="WP_190617081.1">
    <property type="nucleotide sequence ID" value="NZ_CP061538.1"/>
</dbReference>
<comment type="subcellular location">
    <subcellularLocation>
        <location evidence="1">Membrane</location>
        <topology evidence="1">Multi-pass membrane protein</topology>
    </subcellularLocation>
</comment>
<dbReference type="InterPro" id="IPR009908">
    <property type="entry name" value="Methylamine_util_MauE"/>
</dbReference>
<keyword evidence="2 5" id="KW-0812">Transmembrane</keyword>
<feature type="transmembrane region" description="Helical" evidence="5">
    <location>
        <begin position="122"/>
        <end position="145"/>
    </location>
</feature>
<evidence type="ECO:0000256" key="5">
    <source>
        <dbReference type="SAM" id="Phobius"/>
    </source>
</evidence>
<evidence type="ECO:0000259" key="6">
    <source>
        <dbReference type="Pfam" id="PF07291"/>
    </source>
</evidence>
<gene>
    <name evidence="7" type="ORF">IDM48_09320</name>
</gene>
<keyword evidence="4 5" id="KW-0472">Membrane</keyword>
<dbReference type="GO" id="GO:0016020">
    <property type="term" value="C:membrane"/>
    <property type="evidence" value="ECO:0007669"/>
    <property type="project" value="UniProtKB-SubCell"/>
</dbReference>
<keyword evidence="3 5" id="KW-1133">Transmembrane helix</keyword>
<dbReference type="Proteomes" id="UP000516421">
    <property type="component" value="Chromosome"/>
</dbReference>
<name>A0A7H2BIR7_9MICC</name>
<feature type="transmembrane region" description="Helical" evidence="5">
    <location>
        <begin position="58"/>
        <end position="87"/>
    </location>
</feature>
<proteinExistence type="predicted"/>
<evidence type="ECO:0000256" key="3">
    <source>
        <dbReference type="ARBA" id="ARBA00022989"/>
    </source>
</evidence>